<dbReference type="PANTHER" id="PTHR46558:SF4">
    <property type="entry name" value="DNA-BIDING PHAGE PROTEIN"/>
    <property type="match status" value="1"/>
</dbReference>
<dbReference type="InterPro" id="IPR010982">
    <property type="entry name" value="Lambda_DNA-bd_dom_sf"/>
</dbReference>
<dbReference type="RefSeq" id="WP_015443817.1">
    <property type="nucleotide sequence ID" value="NC_020520.1"/>
</dbReference>
<dbReference type="InterPro" id="IPR001387">
    <property type="entry name" value="Cro/C1-type_HTH"/>
</dbReference>
<dbReference type="OrthoDB" id="7428772at2"/>
<evidence type="ECO:0000313" key="4">
    <source>
        <dbReference type="Proteomes" id="UP000011863"/>
    </source>
</evidence>
<dbReference type="KEGG" id="aym:YM304_42560"/>
<proteinExistence type="predicted"/>
<dbReference type="SMART" id="SM00530">
    <property type="entry name" value="HTH_XRE"/>
    <property type="match status" value="1"/>
</dbReference>
<reference evidence="3 4" key="1">
    <citation type="journal article" date="2013" name="Int. J. Syst. Evol. Microbiol.">
        <title>Ilumatobacter nonamiense sp. nov. and Ilumatobacter coccineum sp. nov., isolated from seashore sand.</title>
        <authorList>
            <person name="Matsumoto A."/>
            <person name="Kasai H."/>
            <person name="Matsuo Y."/>
            <person name="Shizuri Y."/>
            <person name="Ichikawa N."/>
            <person name="Fujita N."/>
            <person name="Omura S."/>
            <person name="Takahashi Y."/>
        </authorList>
    </citation>
    <scope>NUCLEOTIDE SEQUENCE [LARGE SCALE GENOMIC DNA]</scope>
    <source>
        <strain evidence="4">NBRC 103263 / KCTC 29153 / YM16-304</strain>
    </source>
</reference>
<keyword evidence="1 3" id="KW-0238">DNA-binding</keyword>
<evidence type="ECO:0000259" key="2">
    <source>
        <dbReference type="PROSITE" id="PS50943"/>
    </source>
</evidence>
<protein>
    <submittedName>
        <fullName evidence="3">Putative Xre family DNA-binding protein</fullName>
    </submittedName>
</protein>
<feature type="domain" description="HTH cro/C1-type" evidence="2">
    <location>
        <begin position="5"/>
        <end position="59"/>
    </location>
</feature>
<dbReference type="AlphaFoldDB" id="A0A6C7EDW8"/>
<dbReference type="Gene3D" id="1.10.260.40">
    <property type="entry name" value="lambda repressor-like DNA-binding domains"/>
    <property type="match status" value="1"/>
</dbReference>
<dbReference type="Proteomes" id="UP000011863">
    <property type="component" value="Chromosome"/>
</dbReference>
<evidence type="ECO:0000313" key="3">
    <source>
        <dbReference type="EMBL" id="BAN04570.1"/>
    </source>
</evidence>
<accession>A0A6C7EDW8</accession>
<dbReference type="Pfam" id="PF01381">
    <property type="entry name" value="HTH_3"/>
    <property type="match status" value="1"/>
</dbReference>
<keyword evidence="4" id="KW-1185">Reference proteome</keyword>
<name>A0A6C7EDW8_ILUCY</name>
<dbReference type="GO" id="GO:0003677">
    <property type="term" value="F:DNA binding"/>
    <property type="evidence" value="ECO:0007669"/>
    <property type="project" value="UniProtKB-KW"/>
</dbReference>
<dbReference type="PROSITE" id="PS50943">
    <property type="entry name" value="HTH_CROC1"/>
    <property type="match status" value="1"/>
</dbReference>
<dbReference type="SUPFAM" id="SSF47413">
    <property type="entry name" value="lambda repressor-like DNA-binding domains"/>
    <property type="match status" value="1"/>
</dbReference>
<evidence type="ECO:0000256" key="1">
    <source>
        <dbReference type="ARBA" id="ARBA00023125"/>
    </source>
</evidence>
<organism evidence="3 4">
    <name type="scientific">Ilumatobacter coccineus (strain NBRC 103263 / KCTC 29153 / YM16-304)</name>
    <dbReference type="NCBI Taxonomy" id="1313172"/>
    <lineage>
        <taxon>Bacteria</taxon>
        <taxon>Bacillati</taxon>
        <taxon>Actinomycetota</taxon>
        <taxon>Acidimicrobiia</taxon>
        <taxon>Acidimicrobiales</taxon>
        <taxon>Ilumatobacteraceae</taxon>
        <taxon>Ilumatobacter</taxon>
    </lineage>
</organism>
<dbReference type="EMBL" id="AP012057">
    <property type="protein sequence ID" value="BAN04570.1"/>
    <property type="molecule type" value="Genomic_DNA"/>
</dbReference>
<gene>
    <name evidence="3" type="ORF">YM304_42560</name>
</gene>
<sequence length="78" mass="8706">MENRLKELRAVSGWSQAHLADRLGVSRQTVNALEKGRYDPSLPLAFRLARVFSTTIEELFTPDDDDLGQTDGSVTSRV</sequence>
<dbReference type="PANTHER" id="PTHR46558">
    <property type="entry name" value="TRACRIPTIONAL REGULATORY PROTEIN-RELATED-RELATED"/>
    <property type="match status" value="1"/>
</dbReference>
<dbReference type="CDD" id="cd00093">
    <property type="entry name" value="HTH_XRE"/>
    <property type="match status" value="1"/>
</dbReference>